<reference evidence="2 3" key="1">
    <citation type="submission" date="2019-03" db="EMBL/GenBank/DDBJ databases">
        <title>Genomic Encyclopedia of Type Strains, Phase IV (KMG-IV): sequencing the most valuable type-strain genomes for metagenomic binning, comparative biology and taxonomic classification.</title>
        <authorList>
            <person name="Goeker M."/>
        </authorList>
    </citation>
    <scope>NUCLEOTIDE SEQUENCE [LARGE SCALE GENOMIC DNA]</scope>
    <source>
        <strain evidence="2 3">DSM 46831</strain>
    </source>
</reference>
<sequence>MINIFKVSEELQFKLKRLNLKLRETYPQDLLHPQRIREHLSEIGKFVRIERFSDFELQDWAKGKSVVGVDGSVNSTKGIEMRTLSVFQALAKGTQGEEAWEADVYTPLIQDEWEAEGLLAREAQKRGARLSRLELKVAKKAIRDWQPHVVMMDGSLLHYHFDDADEWDKVAELAEGSGVLIVGIAEEVGSRGLAKQVFPEHPAWSDRDLLYGLLDVGEAYEWSEWSPAGTKMWKMVFRPSYSPAPIGVDGLLLQKQDRISLLRLIYSLTPMQGRGIPYWLDIVDQEVRVTNPLVQTMVDQYIDPDLRHRLLSPKRSERVI</sequence>
<dbReference type="InterPro" id="IPR018977">
    <property type="entry name" value="NurA_domain"/>
</dbReference>
<dbReference type="Pfam" id="PF09376">
    <property type="entry name" value="NurA"/>
    <property type="match status" value="1"/>
</dbReference>
<dbReference type="OrthoDB" id="2986419at2"/>
<evidence type="ECO:0000313" key="3">
    <source>
        <dbReference type="Proteomes" id="UP000294746"/>
    </source>
</evidence>
<organism evidence="2 3">
    <name type="scientific">Baia soyae</name>
    <dbReference type="NCBI Taxonomy" id="1544746"/>
    <lineage>
        <taxon>Bacteria</taxon>
        <taxon>Bacillati</taxon>
        <taxon>Bacillota</taxon>
        <taxon>Bacilli</taxon>
        <taxon>Bacillales</taxon>
        <taxon>Thermoactinomycetaceae</taxon>
        <taxon>Baia</taxon>
    </lineage>
</organism>
<evidence type="ECO:0000313" key="2">
    <source>
        <dbReference type="EMBL" id="TCP64628.1"/>
    </source>
</evidence>
<dbReference type="SMART" id="SM00933">
    <property type="entry name" value="NurA"/>
    <property type="match status" value="1"/>
</dbReference>
<feature type="domain" description="NurA" evidence="1">
    <location>
        <begin position="64"/>
        <end position="289"/>
    </location>
</feature>
<name>A0A4R2RNN9_9BACL</name>
<dbReference type="AlphaFoldDB" id="A0A4R2RNN9"/>
<keyword evidence="3" id="KW-1185">Reference proteome</keyword>
<dbReference type="RefSeq" id="WP_131849529.1">
    <property type="nucleotide sequence ID" value="NZ_SLXV01000038.1"/>
</dbReference>
<dbReference type="Proteomes" id="UP000294746">
    <property type="component" value="Unassembled WGS sequence"/>
</dbReference>
<evidence type="ECO:0000259" key="1">
    <source>
        <dbReference type="SMART" id="SM00933"/>
    </source>
</evidence>
<proteinExistence type="predicted"/>
<accession>A0A4R2RNN9</accession>
<dbReference type="EMBL" id="SLXV01000038">
    <property type="protein sequence ID" value="TCP64628.1"/>
    <property type="molecule type" value="Genomic_DNA"/>
</dbReference>
<gene>
    <name evidence="2" type="ORF">EDD57_13811</name>
</gene>
<comment type="caution">
    <text evidence="2">The sequence shown here is derived from an EMBL/GenBank/DDBJ whole genome shotgun (WGS) entry which is preliminary data.</text>
</comment>
<protein>
    <submittedName>
        <fullName evidence="2">NurA domain-containing protein</fullName>
    </submittedName>
</protein>